<sequence>MDKHYGQIVEYRVRKNGYCISDLGRCMNVNRRSIYNWFNQKQLKRDVIFRIGCIIRHDFTQEFPELFESDDFKVIYQVPELPLRYGSNFDYTEQECWKNKYLLLLEKYNEMLLQKTDETSVSDYTAFASTLESPK</sequence>
<protein>
    <submittedName>
        <fullName evidence="1">Uncharacterized protein</fullName>
    </submittedName>
</protein>
<reference evidence="1 2" key="1">
    <citation type="submission" date="2023-07" db="EMBL/GenBank/DDBJ databases">
        <title>Sorghum-associated microbial communities from plants grown in Nebraska, USA.</title>
        <authorList>
            <person name="Schachtman D."/>
        </authorList>
    </citation>
    <scope>NUCLEOTIDE SEQUENCE [LARGE SCALE GENOMIC DNA]</scope>
    <source>
        <strain evidence="1 2">3262</strain>
    </source>
</reference>
<evidence type="ECO:0000313" key="1">
    <source>
        <dbReference type="EMBL" id="MDR6944304.1"/>
    </source>
</evidence>
<gene>
    <name evidence="1" type="ORF">J2W55_004164</name>
</gene>
<dbReference type="RefSeq" id="WP_310100107.1">
    <property type="nucleotide sequence ID" value="NZ_JAVDUU010000004.1"/>
</dbReference>
<proteinExistence type="predicted"/>
<name>A0ABU1TFV2_9SPHI</name>
<dbReference type="EMBL" id="JAVDUU010000004">
    <property type="protein sequence ID" value="MDR6944304.1"/>
    <property type="molecule type" value="Genomic_DNA"/>
</dbReference>
<comment type="caution">
    <text evidence="1">The sequence shown here is derived from an EMBL/GenBank/DDBJ whole genome shotgun (WGS) entry which is preliminary data.</text>
</comment>
<keyword evidence="2" id="KW-1185">Reference proteome</keyword>
<dbReference type="Proteomes" id="UP001247620">
    <property type="component" value="Unassembled WGS sequence"/>
</dbReference>
<accession>A0ABU1TFV2</accession>
<evidence type="ECO:0000313" key="2">
    <source>
        <dbReference type="Proteomes" id="UP001247620"/>
    </source>
</evidence>
<organism evidence="1 2">
    <name type="scientific">Mucilaginibacter pocheonensis</name>
    <dbReference type="NCBI Taxonomy" id="398050"/>
    <lineage>
        <taxon>Bacteria</taxon>
        <taxon>Pseudomonadati</taxon>
        <taxon>Bacteroidota</taxon>
        <taxon>Sphingobacteriia</taxon>
        <taxon>Sphingobacteriales</taxon>
        <taxon>Sphingobacteriaceae</taxon>
        <taxon>Mucilaginibacter</taxon>
    </lineage>
</organism>